<dbReference type="OrthoDB" id="6071928at2759"/>
<dbReference type="Proteomes" id="UP000678393">
    <property type="component" value="Unassembled WGS sequence"/>
</dbReference>
<proteinExistence type="predicted"/>
<dbReference type="EMBL" id="CAJHNH020001196">
    <property type="protein sequence ID" value="CAG5121945.1"/>
    <property type="molecule type" value="Genomic_DNA"/>
</dbReference>
<reference evidence="1" key="1">
    <citation type="submission" date="2021-04" db="EMBL/GenBank/DDBJ databases">
        <authorList>
            <consortium name="Molecular Ecology Group"/>
        </authorList>
    </citation>
    <scope>NUCLEOTIDE SEQUENCE</scope>
</reference>
<evidence type="ECO:0000313" key="2">
    <source>
        <dbReference type="Proteomes" id="UP000678393"/>
    </source>
</evidence>
<name>A0A8S3Z1R6_9EUPU</name>
<sequence>MDMEIKMFEPYTQQTKGPISHLALVDVGVRSYLLRQISKVMEDLRSFKDDPMSGSRRRSSKCFSRFPVMVTKCGGQYPYDGAFVQSVITGIEKPITMAALPWPKESDPCYEQDTGVVSNYYPPLPGQVDNDNATMIKEAYAASSARLFTELCNIISDQVFQEHHSLCSDMADKVRRKLGRHQLLGIVFDSCSAILNALHTACVAVSGIASADNLPSVTEYGLLRSLTRRLSESFPPGLPDQVDLKVHAFCPSSLPLSSYQSTVDIGTVRGNIVNDIVHINCPDYPEVTYVDLDHLLTSSVQSPSSQFDLVKHKMRVCSICAFEKSVSAQIVYDEMLCNNTCLKTNVLENIPDRYQTETKEYVDQDSVYCHDFLTSVDNTIDPIGRQCLGTCMSHLHVRFQIQDRKDNVLYYDQTVQCSQLRSHACKMKFGK</sequence>
<accession>A0A8S3Z1R6</accession>
<gene>
    <name evidence="1" type="ORF">CUNI_LOCUS7503</name>
</gene>
<evidence type="ECO:0000313" key="1">
    <source>
        <dbReference type="EMBL" id="CAG5121945.1"/>
    </source>
</evidence>
<protein>
    <submittedName>
        <fullName evidence="1">Uncharacterized protein</fullName>
    </submittedName>
</protein>
<comment type="caution">
    <text evidence="1">The sequence shown here is derived from an EMBL/GenBank/DDBJ whole genome shotgun (WGS) entry which is preliminary data.</text>
</comment>
<dbReference type="AlphaFoldDB" id="A0A8S3Z1R6"/>
<keyword evidence="2" id="KW-1185">Reference proteome</keyword>
<organism evidence="1 2">
    <name type="scientific">Candidula unifasciata</name>
    <dbReference type="NCBI Taxonomy" id="100452"/>
    <lineage>
        <taxon>Eukaryota</taxon>
        <taxon>Metazoa</taxon>
        <taxon>Spiralia</taxon>
        <taxon>Lophotrochozoa</taxon>
        <taxon>Mollusca</taxon>
        <taxon>Gastropoda</taxon>
        <taxon>Heterobranchia</taxon>
        <taxon>Euthyneura</taxon>
        <taxon>Panpulmonata</taxon>
        <taxon>Eupulmonata</taxon>
        <taxon>Stylommatophora</taxon>
        <taxon>Helicina</taxon>
        <taxon>Helicoidea</taxon>
        <taxon>Geomitridae</taxon>
        <taxon>Candidula</taxon>
    </lineage>
</organism>